<gene>
    <name evidence="1" type="ORF">SLEP1_g59727</name>
</gene>
<evidence type="ECO:0000313" key="1">
    <source>
        <dbReference type="EMBL" id="GKV53190.1"/>
    </source>
</evidence>
<reference evidence="1 2" key="1">
    <citation type="journal article" date="2021" name="Commun. Biol.">
        <title>The genome of Shorea leprosula (Dipterocarpaceae) highlights the ecological relevance of drought in aseasonal tropical rainforests.</title>
        <authorList>
            <person name="Ng K.K.S."/>
            <person name="Kobayashi M.J."/>
            <person name="Fawcett J.A."/>
            <person name="Hatakeyama M."/>
            <person name="Paape T."/>
            <person name="Ng C.H."/>
            <person name="Ang C.C."/>
            <person name="Tnah L.H."/>
            <person name="Lee C.T."/>
            <person name="Nishiyama T."/>
            <person name="Sese J."/>
            <person name="O'Brien M.J."/>
            <person name="Copetti D."/>
            <person name="Mohd Noor M.I."/>
            <person name="Ong R.C."/>
            <person name="Putra M."/>
            <person name="Sireger I.Z."/>
            <person name="Indrioko S."/>
            <person name="Kosugi Y."/>
            <person name="Izuno A."/>
            <person name="Isagi Y."/>
            <person name="Lee S.L."/>
            <person name="Shimizu K.K."/>
        </authorList>
    </citation>
    <scope>NUCLEOTIDE SEQUENCE [LARGE SCALE GENOMIC DNA]</scope>
    <source>
        <strain evidence="1">214</strain>
    </source>
</reference>
<organism evidence="1 2">
    <name type="scientific">Rubroshorea leprosula</name>
    <dbReference type="NCBI Taxonomy" id="152421"/>
    <lineage>
        <taxon>Eukaryota</taxon>
        <taxon>Viridiplantae</taxon>
        <taxon>Streptophyta</taxon>
        <taxon>Embryophyta</taxon>
        <taxon>Tracheophyta</taxon>
        <taxon>Spermatophyta</taxon>
        <taxon>Magnoliopsida</taxon>
        <taxon>eudicotyledons</taxon>
        <taxon>Gunneridae</taxon>
        <taxon>Pentapetalae</taxon>
        <taxon>rosids</taxon>
        <taxon>malvids</taxon>
        <taxon>Malvales</taxon>
        <taxon>Dipterocarpaceae</taxon>
        <taxon>Rubroshorea</taxon>
    </lineage>
</organism>
<dbReference type="AlphaFoldDB" id="A0AAV5MT79"/>
<protein>
    <submittedName>
        <fullName evidence="1">Uncharacterized protein</fullName>
    </submittedName>
</protein>
<sequence>MYRVPTASPFDLGNRSNASPFYFDQATNLQGSKGITPYILL</sequence>
<name>A0AAV5MT79_9ROSI</name>
<evidence type="ECO:0000313" key="2">
    <source>
        <dbReference type="Proteomes" id="UP001054252"/>
    </source>
</evidence>
<comment type="caution">
    <text evidence="1">The sequence shown here is derived from an EMBL/GenBank/DDBJ whole genome shotgun (WGS) entry which is preliminary data.</text>
</comment>
<dbReference type="Proteomes" id="UP001054252">
    <property type="component" value="Unassembled WGS sequence"/>
</dbReference>
<proteinExistence type="predicted"/>
<accession>A0AAV5MT79</accession>
<keyword evidence="2" id="KW-1185">Reference proteome</keyword>
<dbReference type="EMBL" id="BPVZ01001151">
    <property type="protein sequence ID" value="GKV53190.1"/>
    <property type="molecule type" value="Genomic_DNA"/>
</dbReference>